<evidence type="ECO:0000256" key="8">
    <source>
        <dbReference type="ARBA" id="ARBA00023935"/>
    </source>
</evidence>
<organism evidence="13 14">
    <name type="scientific">Actinobacteria bacterium BACL15 MAG-120823-bin78</name>
    <dbReference type="NCBI Taxonomy" id="1655563"/>
    <lineage>
        <taxon>Bacteria</taxon>
        <taxon>Bacillati</taxon>
        <taxon>Actinomycetota</taxon>
        <taxon>Actinomycetes</taxon>
        <taxon>Actinomycetes incertae sedis</taxon>
        <taxon>ac1 cluster</taxon>
    </lineage>
</organism>
<evidence type="ECO:0000256" key="1">
    <source>
        <dbReference type="ARBA" id="ARBA00004127"/>
    </source>
</evidence>
<dbReference type="GO" id="GO:0012505">
    <property type="term" value="C:endomembrane system"/>
    <property type="evidence" value="ECO:0007669"/>
    <property type="project" value="UniProtKB-SubCell"/>
</dbReference>
<dbReference type="Proteomes" id="UP000052955">
    <property type="component" value="Unassembled WGS sequence"/>
</dbReference>
<comment type="caution">
    <text evidence="13">The sequence shown here is derived from an EMBL/GenBank/DDBJ whole genome shotgun (WGS) entry which is preliminary data.</text>
</comment>
<gene>
    <name evidence="13" type="ORF">ABR55_02375</name>
</gene>
<dbReference type="EC" id="2.7.8.-" evidence="12"/>
<evidence type="ECO:0000256" key="3">
    <source>
        <dbReference type="ARBA" id="ARBA00010441"/>
    </source>
</evidence>
<sequence>MLSARLKPTVTRVITPVAAFALRRGITPNAVTWVGAIGVVICALYFYPRGEFFIGTVAICILALSDLFDGAMARLSSAGSSKWGGFLDSTIDRITDSAVLLGVSIFLINENDELSYVVLATLVTGLLVPYIRAKAESFGISCSGGIAERTERLIIALTAIGFDGLGVPYVLTIGMWLLAALGTFTVLQRMLIVKKASNSER</sequence>
<protein>
    <recommendedName>
        <fullName evidence="9 12">Phosphatidylinositol phosphate synthase</fullName>
        <shortName evidence="12">PIP synthase</shortName>
        <ecNumber evidence="12">2.7.8.-</ecNumber>
    </recommendedName>
    <alternativeName>
        <fullName evidence="10 12">CDP-diacylglycerol--D-myo-inositol-3-phosphate 3-phosphatidyltransferase</fullName>
    </alternativeName>
</protein>
<feature type="active site" description="Proton acceptor" evidence="12">
    <location>
        <position position="92"/>
    </location>
</feature>
<keyword evidence="12 13" id="KW-0808">Transferase</keyword>
<feature type="binding site" evidence="12">
    <location>
        <begin position="29"/>
        <end position="32"/>
    </location>
    <ligand>
        <name>a CDP-1,2-diacyl-sn-glycerol</name>
        <dbReference type="ChEBI" id="CHEBI:58332"/>
    </ligand>
</feature>
<dbReference type="GO" id="GO:0016780">
    <property type="term" value="F:phosphotransferase activity, for other substituted phosphate groups"/>
    <property type="evidence" value="ECO:0007669"/>
    <property type="project" value="UniProtKB-UniRule"/>
</dbReference>
<comment type="similarity">
    <text evidence="3 12">Belongs to the CDP-alcohol phosphatidyltransferase class-I family.</text>
</comment>
<dbReference type="NCBIfam" id="NF045883">
    <property type="entry name" value="PIPSynth"/>
    <property type="match status" value="1"/>
</dbReference>
<feature type="binding site" evidence="12">
    <location>
        <position position="69"/>
    </location>
    <ligand>
        <name>Mg(2+)</name>
        <dbReference type="ChEBI" id="CHEBI:18420"/>
        <label>1</label>
    </ligand>
</feature>
<feature type="transmembrane region" description="Helical" evidence="12">
    <location>
        <begin position="52"/>
        <end position="69"/>
    </location>
</feature>
<dbReference type="GO" id="GO:0008654">
    <property type="term" value="P:phospholipid biosynthetic process"/>
    <property type="evidence" value="ECO:0007669"/>
    <property type="project" value="UniProtKB-UniRule"/>
</dbReference>
<evidence type="ECO:0000256" key="10">
    <source>
        <dbReference type="ARBA" id="ARBA00033137"/>
    </source>
</evidence>
<keyword evidence="12" id="KW-0444">Lipid biosynthesis</keyword>
<evidence type="ECO:0000256" key="6">
    <source>
        <dbReference type="ARBA" id="ARBA00022989"/>
    </source>
</evidence>
<comment type="function">
    <text evidence="12">Catalyzes the conjugation of the 1'-hydroxyl group of D-myo-inositol-3-phosphate (also named L-myo-inositol-1-phosphate) with a lipid tail of cytidine diphosphate diacylglycerol (CDP-DAG), forming phosphatidylinositol phosphate (PIP) and CMP. PIP is a precursor of phosphatidylinositol (PI) which is an essential lipid required for cell wall formation.</text>
</comment>
<feature type="transmembrane region" description="Helical" evidence="12">
    <location>
        <begin position="90"/>
        <end position="108"/>
    </location>
</feature>
<feature type="transmembrane region" description="Helical" evidence="12">
    <location>
        <begin position="176"/>
        <end position="193"/>
    </location>
</feature>
<feature type="binding site" evidence="12">
    <location>
        <position position="66"/>
    </location>
    <ligand>
        <name>Mg(2+)</name>
        <dbReference type="ChEBI" id="CHEBI:18420"/>
        <label>2</label>
    </ligand>
</feature>
<evidence type="ECO:0000256" key="2">
    <source>
        <dbReference type="ARBA" id="ARBA00004805"/>
    </source>
</evidence>
<feature type="binding site" evidence="12">
    <location>
        <position position="81"/>
    </location>
    <ligand>
        <name>a CDP-1,2-diacyl-sn-glycerol</name>
        <dbReference type="ChEBI" id="CHEBI:58332"/>
    </ligand>
</feature>
<dbReference type="GO" id="GO:0005886">
    <property type="term" value="C:plasma membrane"/>
    <property type="evidence" value="ECO:0007669"/>
    <property type="project" value="UniProtKB-SubCell"/>
</dbReference>
<comment type="subunit">
    <text evidence="4 12">Homodimer.</text>
</comment>
<evidence type="ECO:0000256" key="7">
    <source>
        <dbReference type="ARBA" id="ARBA00023136"/>
    </source>
</evidence>
<name>A0A0R2PCS2_9ACTN</name>
<comment type="subcellular location">
    <subcellularLocation>
        <location evidence="12">Cell membrane</location>
        <topology evidence="12">Multi-pass membrane protein</topology>
    </subcellularLocation>
    <subcellularLocation>
        <location evidence="1">Endomembrane system</location>
        <topology evidence="1">Multi-pass membrane protein</topology>
    </subcellularLocation>
</comment>
<evidence type="ECO:0000256" key="12">
    <source>
        <dbReference type="HAMAP-Rule" id="MF_02241"/>
    </source>
</evidence>
<keyword evidence="7 12" id="KW-0472">Membrane</keyword>
<evidence type="ECO:0000256" key="11">
    <source>
        <dbReference type="ARBA" id="ARBA00048865"/>
    </source>
</evidence>
<feature type="binding site" evidence="12">
    <location>
        <position position="92"/>
    </location>
    <ligand>
        <name>Mg(2+)</name>
        <dbReference type="ChEBI" id="CHEBI:18420"/>
        <label>2</label>
    </ligand>
</feature>
<comment type="cofactor">
    <cofactor evidence="12">
        <name>Mg(2+)</name>
        <dbReference type="ChEBI" id="CHEBI:18420"/>
    </cofactor>
    <text evidence="12">Contains a di-nuclear catalytic Mg(2+) center.</text>
</comment>
<feature type="binding site" evidence="12">
    <location>
        <position position="88"/>
    </location>
    <ligand>
        <name>Mg(2+)</name>
        <dbReference type="ChEBI" id="CHEBI:18420"/>
        <label>2</label>
    </ligand>
</feature>
<feature type="transmembrane region" description="Helical" evidence="12">
    <location>
        <begin position="30"/>
        <end position="46"/>
    </location>
</feature>
<feature type="transmembrane region" description="Helical" evidence="12">
    <location>
        <begin position="114"/>
        <end position="132"/>
    </location>
</feature>
<evidence type="ECO:0000313" key="14">
    <source>
        <dbReference type="Proteomes" id="UP000052955"/>
    </source>
</evidence>
<feature type="binding site" evidence="12">
    <location>
        <position position="88"/>
    </location>
    <ligand>
        <name>Mg(2+)</name>
        <dbReference type="ChEBI" id="CHEBI:18420"/>
        <label>1</label>
    </ligand>
</feature>
<keyword evidence="12" id="KW-0443">Lipid metabolism</keyword>
<evidence type="ECO:0000313" key="13">
    <source>
        <dbReference type="EMBL" id="KRO35751.1"/>
    </source>
</evidence>
<keyword evidence="12" id="KW-0460">Magnesium</keyword>
<dbReference type="InterPro" id="IPR044268">
    <property type="entry name" value="PIP_synthase_PgsA1"/>
</dbReference>
<comment type="pathway">
    <text evidence="2 12">Phospholipid metabolism; phosphatidylinositol phosphate biosynthesis.</text>
</comment>
<comment type="catalytic activity">
    <reaction evidence="8 12">
        <text>1,2-di-(9Z-octadecenoyl)-sn-glycero-3-cytidine-5'-diphosphate + 1D-myo-inositol 3-phosphate = 1,2-di-(9Z-octadecenoyl)-sn-glycero-3-phospho-(1D-myo-inositol-3-phosphate) + CMP + H(+)</text>
        <dbReference type="Rhea" id="RHEA:61216"/>
        <dbReference type="ChEBI" id="CHEBI:15378"/>
        <dbReference type="ChEBI" id="CHEBI:58401"/>
        <dbReference type="ChEBI" id="CHEBI:60377"/>
        <dbReference type="ChEBI" id="CHEBI:85356"/>
        <dbReference type="ChEBI" id="CHEBI:144472"/>
    </reaction>
</comment>
<dbReference type="InterPro" id="IPR000462">
    <property type="entry name" value="CDP-OH_P_trans"/>
</dbReference>
<feature type="binding site" evidence="12">
    <location>
        <position position="66"/>
    </location>
    <ligand>
        <name>Mg(2+)</name>
        <dbReference type="ChEBI" id="CHEBI:18420"/>
        <label>1</label>
    </ligand>
</feature>
<dbReference type="AlphaFoldDB" id="A0A0R2PCS2"/>
<comment type="catalytic activity">
    <reaction evidence="11 12">
        <text>a CDP-1,2-diacyl-sn-glycerol + 1D-myo-inositol 3-phosphate = a 1,2-diacyl-sn-glycero-3-phospho-(1D-myo-inositol-3-phosphate) + CMP + H(+)</text>
        <dbReference type="Rhea" id="RHEA:60504"/>
        <dbReference type="ChEBI" id="CHEBI:15378"/>
        <dbReference type="ChEBI" id="CHEBI:58088"/>
        <dbReference type="ChEBI" id="CHEBI:58332"/>
        <dbReference type="ChEBI" id="CHEBI:58401"/>
        <dbReference type="ChEBI" id="CHEBI:60377"/>
    </reaction>
</comment>
<dbReference type="Pfam" id="PF01066">
    <property type="entry name" value="CDP-OH_P_transf"/>
    <property type="match status" value="1"/>
</dbReference>
<comment type="caution">
    <text evidence="12">Lacks conserved residue(s) required for the propagation of feature annotation.</text>
</comment>
<keyword evidence="6 12" id="KW-1133">Transmembrane helix</keyword>
<dbReference type="GO" id="GO:0000287">
    <property type="term" value="F:magnesium ion binding"/>
    <property type="evidence" value="ECO:0007669"/>
    <property type="project" value="UniProtKB-UniRule"/>
</dbReference>
<proteinExistence type="inferred from homology"/>
<evidence type="ECO:0000256" key="9">
    <source>
        <dbReference type="ARBA" id="ARBA00024082"/>
    </source>
</evidence>
<evidence type="ECO:0000256" key="4">
    <source>
        <dbReference type="ARBA" id="ARBA00011738"/>
    </source>
</evidence>
<dbReference type="InterPro" id="IPR043130">
    <property type="entry name" value="CDP-OH_PTrfase_TM_dom"/>
</dbReference>
<dbReference type="Gene3D" id="1.20.120.1760">
    <property type="match status" value="1"/>
</dbReference>
<keyword evidence="12" id="KW-1003">Cell membrane</keyword>
<dbReference type="UniPathway" id="UPA00220"/>
<keyword evidence="5 12" id="KW-0812">Transmembrane</keyword>
<keyword evidence="12" id="KW-0594">Phospholipid biosynthesis</keyword>
<dbReference type="EMBL" id="LIAN01000261">
    <property type="protein sequence ID" value="KRO35751.1"/>
    <property type="molecule type" value="Genomic_DNA"/>
</dbReference>
<reference evidence="13 14" key="1">
    <citation type="submission" date="2015-10" db="EMBL/GenBank/DDBJ databases">
        <title>Metagenome-Assembled Genomes uncover a global brackish microbiome.</title>
        <authorList>
            <person name="Hugerth L.W."/>
            <person name="Larsson J."/>
            <person name="Alneberg J."/>
            <person name="Lindh M.V."/>
            <person name="Legrand C."/>
            <person name="Pinhassi J."/>
            <person name="Andersson A.F."/>
        </authorList>
    </citation>
    <scope>NUCLEOTIDE SEQUENCE [LARGE SCALE GENOMIC DNA]</scope>
    <source>
        <strain evidence="13">BACL15 MAG-120823-bin78</strain>
    </source>
</reference>
<accession>A0A0R2PCS2</accession>
<feature type="binding site" evidence="12">
    <location>
        <position position="70"/>
    </location>
    <ligand>
        <name>a CDP-1,2-diacyl-sn-glycerol</name>
        <dbReference type="ChEBI" id="CHEBI:58332"/>
    </ligand>
</feature>
<dbReference type="HAMAP" id="MF_02241">
    <property type="entry name" value="PIP_synthase"/>
    <property type="match status" value="1"/>
</dbReference>
<keyword evidence="12" id="KW-1208">Phospholipid metabolism</keyword>
<keyword evidence="12" id="KW-0479">Metal-binding</keyword>
<evidence type="ECO:0000256" key="5">
    <source>
        <dbReference type="ARBA" id="ARBA00022692"/>
    </source>
</evidence>
<feature type="binding site" evidence="12">
    <location>
        <position position="74"/>
    </location>
    <ligand>
        <name>a CDP-1,2-diacyl-sn-glycerol</name>
        <dbReference type="ChEBI" id="CHEBI:58332"/>
    </ligand>
</feature>